<dbReference type="EMBL" id="JAKUCV010006930">
    <property type="protein sequence ID" value="KAJ4825350.1"/>
    <property type="molecule type" value="Genomic_DNA"/>
</dbReference>
<dbReference type="OrthoDB" id="851478at2759"/>
<gene>
    <name evidence="8" type="ORF">Tsubulata_016068</name>
</gene>
<protein>
    <recommendedName>
        <fullName evidence="10">Disease resistance protein RGA3</fullName>
    </recommendedName>
</protein>
<organism evidence="8 9">
    <name type="scientific">Turnera subulata</name>
    <dbReference type="NCBI Taxonomy" id="218843"/>
    <lineage>
        <taxon>Eukaryota</taxon>
        <taxon>Viridiplantae</taxon>
        <taxon>Streptophyta</taxon>
        <taxon>Embryophyta</taxon>
        <taxon>Tracheophyta</taxon>
        <taxon>Spermatophyta</taxon>
        <taxon>Magnoliopsida</taxon>
        <taxon>eudicotyledons</taxon>
        <taxon>Gunneridae</taxon>
        <taxon>Pentapetalae</taxon>
        <taxon>rosids</taxon>
        <taxon>fabids</taxon>
        <taxon>Malpighiales</taxon>
        <taxon>Passifloraceae</taxon>
        <taxon>Turnera</taxon>
    </lineage>
</organism>
<keyword evidence="3" id="KW-0611">Plant defense</keyword>
<dbReference type="Proteomes" id="UP001141552">
    <property type="component" value="Unassembled WGS sequence"/>
</dbReference>
<dbReference type="Gene3D" id="3.40.50.300">
    <property type="entry name" value="P-loop containing nucleotide triphosphate hydrolases"/>
    <property type="match status" value="1"/>
</dbReference>
<evidence type="ECO:0000256" key="1">
    <source>
        <dbReference type="ARBA" id="ARBA00022737"/>
    </source>
</evidence>
<keyword evidence="2" id="KW-0547">Nucleotide-binding</keyword>
<reference evidence="8" key="2">
    <citation type="journal article" date="2023" name="Plants (Basel)">
        <title>Annotation of the Turnera subulata (Passifloraceae) Draft Genome Reveals the S-Locus Evolved after the Divergence of Turneroideae from Passifloroideae in a Stepwise Manner.</title>
        <authorList>
            <person name="Henning P.M."/>
            <person name="Roalson E.H."/>
            <person name="Mir W."/>
            <person name="McCubbin A.G."/>
            <person name="Shore J.S."/>
        </authorList>
    </citation>
    <scope>NUCLEOTIDE SEQUENCE</scope>
    <source>
        <strain evidence="8">F60SS</strain>
    </source>
</reference>
<dbReference type="FunFam" id="3.40.50.300:FF:001091">
    <property type="entry name" value="Probable disease resistance protein At1g61300"/>
    <property type="match status" value="1"/>
</dbReference>
<keyword evidence="9" id="KW-1185">Reference proteome</keyword>
<dbReference type="InterPro" id="IPR041118">
    <property type="entry name" value="Rx_N"/>
</dbReference>
<dbReference type="Gene3D" id="1.20.5.4130">
    <property type="match status" value="1"/>
</dbReference>
<dbReference type="InterPro" id="IPR058922">
    <property type="entry name" value="WHD_DRP"/>
</dbReference>
<sequence length="572" mass="63636">MAEIVVTLVVEEMLKKLVSLAHEGIDLALGLKGKLLKLNKSLTSIRAVLHDAEEKQGREESVKIWLQKLRDVAYEAEDVLDEFGYEVLRQKVEGITPRSKVSNFFSASSNPIAFRLHMGKNIKKINDELVEIKNEVAGLGLIIGRERAPQTSVSPVTHRFLDKSEQVLGRDSDVSQVINLLTVSSDDQVLSVVPIVGMGGLGKTTLAKLVVKEIENRKLFDKTIWVCVSQSFNEQIILGEILENLSAGTNIGGWSNLDTIVGQLTEKLQGKKFLLVLDDVWNEEIDKWERLKKDLSIVSGRNGNVIIVTTRKHQTASIIETSPTHRHKLKGLQDEECWSIIREIVESGNDKASISENLEVLGKDIAKKCGGVPLAARMLGGLMRNSKEERYWLSIKNNHVLDSVGNDTGILPILKLSFDHLSWYLKPCFAYCAMFPEDHRIDKEQLIQLWMAQGLLGTANDRSIAPRGIKCELGSAFKRSKGSGFEDVFPDAGLWSSGQTSFVVVYVGMVNRIPNTKLLKSEADEEIAYARNIDFRFVILCSGFHLQLGEADHGSINCPSLQIFASASFRQS</sequence>
<dbReference type="Pfam" id="PF18052">
    <property type="entry name" value="Rx_N"/>
    <property type="match status" value="1"/>
</dbReference>
<proteinExistence type="predicted"/>
<dbReference type="InterPro" id="IPR002182">
    <property type="entry name" value="NB-ARC"/>
</dbReference>
<dbReference type="InterPro" id="IPR038005">
    <property type="entry name" value="RX-like_CC"/>
</dbReference>
<dbReference type="PANTHER" id="PTHR36766">
    <property type="entry name" value="PLANT BROAD-SPECTRUM MILDEW RESISTANCE PROTEIN RPW8"/>
    <property type="match status" value="1"/>
</dbReference>
<dbReference type="SUPFAM" id="SSF52540">
    <property type="entry name" value="P-loop containing nucleoside triphosphate hydrolases"/>
    <property type="match status" value="1"/>
</dbReference>
<keyword evidence="1" id="KW-0677">Repeat</keyword>
<feature type="domain" description="Disease resistance N-terminal" evidence="6">
    <location>
        <begin position="9"/>
        <end position="95"/>
    </location>
</feature>
<dbReference type="Gene3D" id="1.10.8.430">
    <property type="entry name" value="Helical domain of apoptotic protease-activating factors"/>
    <property type="match status" value="1"/>
</dbReference>
<dbReference type="GO" id="GO:0043531">
    <property type="term" value="F:ADP binding"/>
    <property type="evidence" value="ECO:0007669"/>
    <property type="project" value="InterPro"/>
</dbReference>
<feature type="domain" description="Disease resistance protein winged helix" evidence="7">
    <location>
        <begin position="434"/>
        <end position="463"/>
    </location>
</feature>
<evidence type="ECO:0000256" key="3">
    <source>
        <dbReference type="ARBA" id="ARBA00022821"/>
    </source>
</evidence>
<comment type="caution">
    <text evidence="8">The sequence shown here is derived from an EMBL/GenBank/DDBJ whole genome shotgun (WGS) entry which is preliminary data.</text>
</comment>
<evidence type="ECO:0000313" key="9">
    <source>
        <dbReference type="Proteomes" id="UP001141552"/>
    </source>
</evidence>
<evidence type="ECO:0000256" key="4">
    <source>
        <dbReference type="ARBA" id="ARBA00022840"/>
    </source>
</evidence>
<evidence type="ECO:0000256" key="2">
    <source>
        <dbReference type="ARBA" id="ARBA00022741"/>
    </source>
</evidence>
<dbReference type="InterPro" id="IPR042197">
    <property type="entry name" value="Apaf_helical"/>
</dbReference>
<dbReference type="PANTHER" id="PTHR36766:SF70">
    <property type="entry name" value="DISEASE RESISTANCE PROTEIN RGA4"/>
    <property type="match status" value="1"/>
</dbReference>
<evidence type="ECO:0000259" key="5">
    <source>
        <dbReference type="Pfam" id="PF00931"/>
    </source>
</evidence>
<evidence type="ECO:0000259" key="6">
    <source>
        <dbReference type="Pfam" id="PF18052"/>
    </source>
</evidence>
<dbReference type="CDD" id="cd14798">
    <property type="entry name" value="RX-CC_like"/>
    <property type="match status" value="1"/>
</dbReference>
<evidence type="ECO:0008006" key="10">
    <source>
        <dbReference type="Google" id="ProtNLM"/>
    </source>
</evidence>
<name>A0A9Q0F706_9ROSI</name>
<evidence type="ECO:0000313" key="8">
    <source>
        <dbReference type="EMBL" id="KAJ4825350.1"/>
    </source>
</evidence>
<reference evidence="8" key="1">
    <citation type="submission" date="2022-02" db="EMBL/GenBank/DDBJ databases">
        <authorList>
            <person name="Henning P.M."/>
            <person name="McCubbin A.G."/>
            <person name="Shore J.S."/>
        </authorList>
    </citation>
    <scope>NUCLEOTIDE SEQUENCE</scope>
    <source>
        <strain evidence="8">F60SS</strain>
        <tissue evidence="8">Leaves</tissue>
    </source>
</reference>
<accession>A0A9Q0F706</accession>
<dbReference type="Pfam" id="PF00931">
    <property type="entry name" value="NB-ARC"/>
    <property type="match status" value="1"/>
</dbReference>
<dbReference type="GO" id="GO:0005524">
    <property type="term" value="F:ATP binding"/>
    <property type="evidence" value="ECO:0007669"/>
    <property type="project" value="UniProtKB-KW"/>
</dbReference>
<dbReference type="PRINTS" id="PR00364">
    <property type="entry name" value="DISEASERSIST"/>
</dbReference>
<dbReference type="InterPro" id="IPR027417">
    <property type="entry name" value="P-loop_NTPase"/>
</dbReference>
<keyword evidence="4" id="KW-0067">ATP-binding</keyword>
<dbReference type="GO" id="GO:0006952">
    <property type="term" value="P:defense response"/>
    <property type="evidence" value="ECO:0007669"/>
    <property type="project" value="UniProtKB-KW"/>
</dbReference>
<dbReference type="InterPro" id="IPR036388">
    <property type="entry name" value="WH-like_DNA-bd_sf"/>
</dbReference>
<dbReference type="AlphaFoldDB" id="A0A9Q0F706"/>
<dbReference type="Pfam" id="PF23559">
    <property type="entry name" value="WHD_DRP"/>
    <property type="match status" value="1"/>
</dbReference>
<feature type="domain" description="NB-ARC" evidence="5">
    <location>
        <begin position="171"/>
        <end position="349"/>
    </location>
</feature>
<evidence type="ECO:0000259" key="7">
    <source>
        <dbReference type="Pfam" id="PF23559"/>
    </source>
</evidence>
<dbReference type="Gene3D" id="1.10.10.10">
    <property type="entry name" value="Winged helix-like DNA-binding domain superfamily/Winged helix DNA-binding domain"/>
    <property type="match status" value="1"/>
</dbReference>